<dbReference type="SUPFAM" id="SSF46626">
    <property type="entry name" value="Cytochrome c"/>
    <property type="match status" value="2"/>
</dbReference>
<feature type="domain" description="Cytochrome c" evidence="7">
    <location>
        <begin position="228"/>
        <end position="346"/>
    </location>
</feature>
<dbReference type="PROSITE" id="PS51007">
    <property type="entry name" value="CYTC"/>
    <property type="match status" value="1"/>
</dbReference>
<dbReference type="STRING" id="34085.AB406_1957"/>
<dbReference type="PROSITE" id="PS51257">
    <property type="entry name" value="PROKAR_LIPOPROTEIN"/>
    <property type="match status" value="1"/>
</dbReference>
<dbReference type="InterPro" id="IPR009056">
    <property type="entry name" value="Cyt_c-like_dom"/>
</dbReference>
<evidence type="ECO:0000313" key="9">
    <source>
        <dbReference type="Proteomes" id="UP000006276"/>
    </source>
</evidence>
<keyword evidence="3 6" id="KW-0479">Metal-binding</keyword>
<name>J9R7F1_RIEAN</name>
<evidence type="ECO:0000256" key="6">
    <source>
        <dbReference type="PROSITE-ProRule" id="PRU00433"/>
    </source>
</evidence>
<dbReference type="Proteomes" id="UP000006276">
    <property type="component" value="Chromosome"/>
</dbReference>
<keyword evidence="8" id="KW-0575">Peroxidase</keyword>
<sequence>MVFLQKKYNNFDMRRSNAIFTVLLGAMLVSCTEQVDKGKAEYVFDTSGMSDLMRSANQYFKPVSITDKGDFSEDMINLGQKLYFDKRLSKNETISCNSCHNLNTFGVDNLPTSPGDTKEFGGRNSPTVIYASLHSQQFWDGRAKDVEEQAGMPILNPIEHNIPSEKFLEDRLRQIPEYQALFKKAFPNEAQPITYKNLTKAIGSFERQLLPESRFDKYLNGDENALTQKEKDGLKAFIDNACIACHNGSAVGGGSLQKFGVYADYWNYTKSKKVDAGRQDVTKDEKDKFLFKVPSLRNIEKTYPYFHDGSVASLEEAVRIMSKIQNNKDISDKDVENIVAFLKSLTADIDSKYKTVANK</sequence>
<dbReference type="GO" id="GO:0004130">
    <property type="term" value="F:cytochrome-c peroxidase activity"/>
    <property type="evidence" value="ECO:0007669"/>
    <property type="project" value="TreeGrafter"/>
</dbReference>
<keyword evidence="2 6" id="KW-0349">Heme</keyword>
<dbReference type="KEGG" id="rag:B739_1834"/>
<evidence type="ECO:0000259" key="7">
    <source>
        <dbReference type="PROSITE" id="PS51007"/>
    </source>
</evidence>
<dbReference type="InterPro" id="IPR051395">
    <property type="entry name" value="Cytochrome_c_Peroxidase/MauG"/>
</dbReference>
<dbReference type="GO" id="GO:0009055">
    <property type="term" value="F:electron transfer activity"/>
    <property type="evidence" value="ECO:0007669"/>
    <property type="project" value="InterPro"/>
</dbReference>
<dbReference type="GO" id="GO:0046872">
    <property type="term" value="F:metal ion binding"/>
    <property type="evidence" value="ECO:0007669"/>
    <property type="project" value="UniProtKB-KW"/>
</dbReference>
<dbReference type="HOGENOM" id="CLU_034652_1_1_10"/>
<evidence type="ECO:0000256" key="4">
    <source>
        <dbReference type="ARBA" id="ARBA00023002"/>
    </source>
</evidence>
<dbReference type="Pfam" id="PF03150">
    <property type="entry name" value="CCP_MauG"/>
    <property type="match status" value="1"/>
</dbReference>
<dbReference type="Gene3D" id="1.10.760.10">
    <property type="entry name" value="Cytochrome c-like domain"/>
    <property type="match status" value="2"/>
</dbReference>
<dbReference type="InterPro" id="IPR004852">
    <property type="entry name" value="Di-haem_cyt_c_peroxidsae"/>
</dbReference>
<organism evidence="8 9">
    <name type="scientific">Riemerella anatipestifer RA-CH-1</name>
    <dbReference type="NCBI Taxonomy" id="1228997"/>
    <lineage>
        <taxon>Bacteria</taxon>
        <taxon>Pseudomonadati</taxon>
        <taxon>Bacteroidota</taxon>
        <taxon>Flavobacteriia</taxon>
        <taxon>Flavobacteriales</taxon>
        <taxon>Weeksellaceae</taxon>
        <taxon>Riemerella</taxon>
    </lineage>
</organism>
<dbReference type="PATRIC" id="fig|1228997.3.peg.1834"/>
<accession>J9R7F1</accession>
<dbReference type="Pfam" id="PF00034">
    <property type="entry name" value="Cytochrom_C"/>
    <property type="match status" value="1"/>
</dbReference>
<dbReference type="PANTHER" id="PTHR30600:SF7">
    <property type="entry name" value="CYTOCHROME C PEROXIDASE-RELATED"/>
    <property type="match status" value="1"/>
</dbReference>
<protein>
    <submittedName>
        <fullName evidence="8">Cytochrome c peroxidase</fullName>
    </submittedName>
</protein>
<keyword evidence="9" id="KW-1185">Reference proteome</keyword>
<gene>
    <name evidence="8" type="ORF">B739_1834</name>
</gene>
<reference evidence="8 9" key="1">
    <citation type="submission" date="2012-09" db="EMBL/GenBank/DDBJ databases">
        <title>Riemerella anatipestifer vaccine strains.</title>
        <authorList>
            <person name="Chun C.A."/>
            <person name="Shu W.M."/>
            <person name="Kang Z.D."/>
            <person name="Jia W.X."/>
        </authorList>
    </citation>
    <scope>NUCLEOTIDE SEQUENCE [LARGE SCALE GENOMIC DNA]</scope>
    <source>
        <strain evidence="8 9">RA-CH-1</strain>
    </source>
</reference>
<evidence type="ECO:0000313" key="8">
    <source>
        <dbReference type="EMBL" id="AFR36418.1"/>
    </source>
</evidence>
<keyword evidence="5 6" id="KW-0408">Iron</keyword>
<proteinExistence type="predicted"/>
<comment type="subcellular location">
    <subcellularLocation>
        <location evidence="1">Cell envelope</location>
    </subcellularLocation>
</comment>
<dbReference type="GO" id="GO:0030313">
    <property type="term" value="C:cell envelope"/>
    <property type="evidence" value="ECO:0007669"/>
    <property type="project" value="UniProtKB-SubCell"/>
</dbReference>
<dbReference type="AlphaFoldDB" id="J9R7F1"/>
<dbReference type="InterPro" id="IPR036909">
    <property type="entry name" value="Cyt_c-like_dom_sf"/>
</dbReference>
<evidence type="ECO:0000256" key="2">
    <source>
        <dbReference type="ARBA" id="ARBA00022617"/>
    </source>
</evidence>
<evidence type="ECO:0000256" key="5">
    <source>
        <dbReference type="ARBA" id="ARBA00023004"/>
    </source>
</evidence>
<dbReference type="EMBL" id="CP003787">
    <property type="protein sequence ID" value="AFR36418.1"/>
    <property type="molecule type" value="Genomic_DNA"/>
</dbReference>
<dbReference type="PANTHER" id="PTHR30600">
    <property type="entry name" value="CYTOCHROME C PEROXIDASE-RELATED"/>
    <property type="match status" value="1"/>
</dbReference>
<evidence type="ECO:0000256" key="3">
    <source>
        <dbReference type="ARBA" id="ARBA00022723"/>
    </source>
</evidence>
<evidence type="ECO:0000256" key="1">
    <source>
        <dbReference type="ARBA" id="ARBA00004196"/>
    </source>
</evidence>
<dbReference type="GO" id="GO:0020037">
    <property type="term" value="F:heme binding"/>
    <property type="evidence" value="ECO:0007669"/>
    <property type="project" value="InterPro"/>
</dbReference>
<keyword evidence="4" id="KW-0560">Oxidoreductase</keyword>